<keyword evidence="6" id="KW-0547">Nucleotide-binding</keyword>
<organism evidence="13 14">
    <name type="scientific">Nocardioides daeguensis</name>
    <dbReference type="NCBI Taxonomy" id="908359"/>
    <lineage>
        <taxon>Bacteria</taxon>
        <taxon>Bacillati</taxon>
        <taxon>Actinomycetota</taxon>
        <taxon>Actinomycetes</taxon>
        <taxon>Propionibacteriales</taxon>
        <taxon>Nocardioidaceae</taxon>
        <taxon>Nocardioides</taxon>
    </lineage>
</organism>
<evidence type="ECO:0000256" key="7">
    <source>
        <dbReference type="ARBA" id="ARBA00022777"/>
    </source>
</evidence>
<feature type="domain" description="PEP-utilising enzyme C-terminal" evidence="12">
    <location>
        <begin position="484"/>
        <end position="788"/>
    </location>
</feature>
<dbReference type="EMBL" id="BAABBB010000003">
    <property type="protein sequence ID" value="GAA3517830.1"/>
    <property type="molecule type" value="Genomic_DNA"/>
</dbReference>
<evidence type="ECO:0000256" key="2">
    <source>
        <dbReference type="ARBA" id="ARBA00007837"/>
    </source>
</evidence>
<dbReference type="PROSITE" id="PS00370">
    <property type="entry name" value="PEP_ENZYMES_PHOS_SITE"/>
    <property type="match status" value="1"/>
</dbReference>
<feature type="domain" description="PEP-utilising enzyme mobile" evidence="10">
    <location>
        <begin position="387"/>
        <end position="458"/>
    </location>
</feature>
<dbReference type="Pfam" id="PF00391">
    <property type="entry name" value="PEP-utilizers"/>
    <property type="match status" value="1"/>
</dbReference>
<gene>
    <name evidence="13" type="ORF">GCM10022263_01860</name>
</gene>
<keyword evidence="9" id="KW-0460">Magnesium</keyword>
<keyword evidence="7" id="KW-0418">Kinase</keyword>
<dbReference type="InterPro" id="IPR000121">
    <property type="entry name" value="PEP_util_C"/>
</dbReference>
<sequence>MEPTSEPLTKVPPFVRAFTDLGLSDIAEVGGKNAGIGELHQVLVDTPVRVPDGFAVTADAYRHTLTSADLWRPLRTLFADLDLDDPDDLARRAEQARSLVAGAELPEDLVAQIRTAHQALEAVHGPDLAVAVRSSATAEDLPEASFAGQHDSYLQVIGADELVDAVRRCFASAFTARGVHYRARHGYGQLDVALSVGVMAMVRSAASGVVFTLDPESGHRGVVLLSSAWGVGENVVQGRVDPDEFHVHKATYEAGFRAVLHRRLGTKEIRTVVGPDGLRDEATPDPDRRRFSLGDDDVLDLAGAALSIERHVGRPMDIEFAKDEQDQRLYVVQARPATGTATRETAVMERFAVVSPGPVLATGRAVGNRAATGRVRVVRSTTDLAAFQPGEVLVATTTTPDWEPVMKTAAAVVTDRGGRTCHAAIIARELGLPAVVGTGDGTAVIRDGDEVTVSCAGGETGRVHAGAAEVRVDQVRLDELPRPRTRMMVNLGNPSLALGTSLLPCDGVGLARTEFIFSTSVRVHPLAALHPDQVTDPAERARVEELVGPDGASYVVQRLAEGVGMIAAAFHPRPVVVRLSDFKTNEYADLLGGRDFEPHEANPMLGFRGASRYAHPAYAEGFALECEAMRQVRDEMGLTNVVLMLPFVRRIAEADLVLGRMAELGLARGNNDLAVFAMCEIPNNVVLVDDFAQRFDGLSIGSNDLTQLTLGVDRDSDVVAFDYDERDPGVLRMIELAVEGCRRNGIHSGICGQAPSDHPEVAQFLVRAGIDSMSLSPDSLVPMLQVVHDAEVALAADRASTTGPGRTWEPWCSATETHSGAVVLLGDLAFKVKKPVQLGFLDFREHAARRQVCEREVELNRRLAPDVYLGVGSLSAPGGADEPAVVMRRLPDERRLTHLVRSGQDVSDDVRAIAHQVAAFHTRATTSPEIAHEGTRQALRSRWEANLARAGATGHPALTPEALSEVTGLVHRFLDGREDLFVDRLRRGAVVDGHGDLTTDDVFCLDDGPRLLDCLEFDDRLRYVDRLDDIAFLAMGLDQLGAADSARLLIDTWSSCVGDPAPPSLVHHFMAYRAFVRAEVGALRGAQHGTDVASYLAATLDHLRAGAVALVLVGGPPASGKSTLAGAIADRLGMVVLSTDRVRKEIAGLDPATHAPAAFGAGIYTAEHTRATYAAVLERAERLLRRGESVVLDGTWSHASDREQAADLAARTSSDLVELCCEIDEATARRRIVTRDSISDADEGVANRMRTEAAPWPSAHPIDTSTELAASTDLACRLVRPHPVPAAVPVSPRPAT</sequence>
<dbReference type="Pfam" id="PF02896">
    <property type="entry name" value="PEP-utilizers_C"/>
    <property type="match status" value="1"/>
</dbReference>
<protein>
    <recommendedName>
        <fullName evidence="3">Phosphoenolpyruvate synthase</fullName>
    </recommendedName>
</protein>
<dbReference type="Pfam" id="PF01326">
    <property type="entry name" value="PPDK_N"/>
    <property type="match status" value="1"/>
</dbReference>
<evidence type="ECO:0000256" key="8">
    <source>
        <dbReference type="ARBA" id="ARBA00022840"/>
    </source>
</evidence>
<dbReference type="InterPro" id="IPR002192">
    <property type="entry name" value="PPDK_AMP/ATP-bd"/>
</dbReference>
<dbReference type="Pfam" id="PF13671">
    <property type="entry name" value="AAA_33"/>
    <property type="match status" value="1"/>
</dbReference>
<evidence type="ECO:0000256" key="3">
    <source>
        <dbReference type="ARBA" id="ARBA00021623"/>
    </source>
</evidence>
<evidence type="ECO:0000259" key="10">
    <source>
        <dbReference type="Pfam" id="PF00391"/>
    </source>
</evidence>
<dbReference type="InterPro" id="IPR023151">
    <property type="entry name" value="PEP_util_CS"/>
</dbReference>
<comment type="caution">
    <text evidence="13">The sequence shown here is derived from an EMBL/GenBank/DDBJ whole genome shotgun (WGS) entry which is preliminary data.</text>
</comment>
<dbReference type="RefSeq" id="WP_218235141.1">
    <property type="nucleotide sequence ID" value="NZ_BAABBB010000003.1"/>
</dbReference>
<proteinExistence type="inferred from homology"/>
<evidence type="ECO:0000313" key="13">
    <source>
        <dbReference type="EMBL" id="GAA3517830.1"/>
    </source>
</evidence>
<dbReference type="InterPro" id="IPR006319">
    <property type="entry name" value="PEP_synth"/>
</dbReference>
<keyword evidence="5" id="KW-0479">Metal-binding</keyword>
<dbReference type="InterPro" id="IPR018274">
    <property type="entry name" value="PEP_util_AS"/>
</dbReference>
<evidence type="ECO:0000259" key="11">
    <source>
        <dbReference type="Pfam" id="PF01326"/>
    </source>
</evidence>
<comment type="cofactor">
    <cofactor evidence="1">
        <name>Mg(2+)</name>
        <dbReference type="ChEBI" id="CHEBI:18420"/>
    </cofactor>
</comment>
<comment type="similarity">
    <text evidence="2">Belongs to the PEP-utilizing enzyme family.</text>
</comment>
<keyword evidence="14" id="KW-1185">Reference proteome</keyword>
<dbReference type="NCBIfam" id="NF005057">
    <property type="entry name" value="PRK06464.1"/>
    <property type="match status" value="1"/>
</dbReference>
<dbReference type="PANTHER" id="PTHR43030:SF1">
    <property type="entry name" value="PHOSPHOENOLPYRUVATE SYNTHASE"/>
    <property type="match status" value="1"/>
</dbReference>
<evidence type="ECO:0000256" key="5">
    <source>
        <dbReference type="ARBA" id="ARBA00022723"/>
    </source>
</evidence>
<dbReference type="Proteomes" id="UP001500301">
    <property type="component" value="Unassembled WGS sequence"/>
</dbReference>
<keyword evidence="4" id="KW-0808">Transferase</keyword>
<evidence type="ECO:0000256" key="9">
    <source>
        <dbReference type="ARBA" id="ARBA00022842"/>
    </source>
</evidence>
<evidence type="ECO:0000259" key="12">
    <source>
        <dbReference type="Pfam" id="PF02896"/>
    </source>
</evidence>
<accession>A0ABP6UT13</accession>
<dbReference type="PANTHER" id="PTHR43030">
    <property type="entry name" value="PHOSPHOENOLPYRUVATE SYNTHASE"/>
    <property type="match status" value="1"/>
</dbReference>
<dbReference type="PROSITE" id="PS00742">
    <property type="entry name" value="PEP_ENZYMES_2"/>
    <property type="match status" value="1"/>
</dbReference>
<evidence type="ECO:0000256" key="1">
    <source>
        <dbReference type="ARBA" id="ARBA00001946"/>
    </source>
</evidence>
<evidence type="ECO:0000256" key="6">
    <source>
        <dbReference type="ARBA" id="ARBA00022741"/>
    </source>
</evidence>
<name>A0ABP6UT13_9ACTN</name>
<evidence type="ECO:0000313" key="14">
    <source>
        <dbReference type="Proteomes" id="UP001500301"/>
    </source>
</evidence>
<dbReference type="InterPro" id="IPR008279">
    <property type="entry name" value="PEP-util_enz_mobile_dom"/>
</dbReference>
<feature type="domain" description="Pyruvate phosphate dikinase AMP/ATP-binding" evidence="11">
    <location>
        <begin position="27"/>
        <end position="345"/>
    </location>
</feature>
<dbReference type="NCBIfam" id="TIGR01418">
    <property type="entry name" value="PEP_synth"/>
    <property type="match status" value="1"/>
</dbReference>
<reference evidence="14" key="1">
    <citation type="journal article" date="2019" name="Int. J. Syst. Evol. Microbiol.">
        <title>The Global Catalogue of Microorganisms (GCM) 10K type strain sequencing project: providing services to taxonomists for standard genome sequencing and annotation.</title>
        <authorList>
            <consortium name="The Broad Institute Genomics Platform"/>
            <consortium name="The Broad Institute Genome Sequencing Center for Infectious Disease"/>
            <person name="Wu L."/>
            <person name="Ma J."/>
        </authorList>
    </citation>
    <scope>NUCLEOTIDE SEQUENCE [LARGE SCALE GENOMIC DNA]</scope>
    <source>
        <strain evidence="14">JCM 17460</strain>
    </source>
</reference>
<keyword evidence="8" id="KW-0067">ATP-binding</keyword>
<evidence type="ECO:0000256" key="4">
    <source>
        <dbReference type="ARBA" id="ARBA00022679"/>
    </source>
</evidence>